<evidence type="ECO:0000313" key="2">
    <source>
        <dbReference type="EMBL" id="CAJ1961536.1"/>
    </source>
</evidence>
<name>A0AA86SIX9_9FABA</name>
<keyword evidence="3" id="KW-1185">Reference proteome</keyword>
<dbReference type="PANTHER" id="PTHR37746">
    <property type="entry name" value="TRANSMEMBRANE PROTEIN"/>
    <property type="match status" value="1"/>
</dbReference>
<dbReference type="Gramene" id="rna-AYBTSS11_LOCUS18778">
    <property type="protein sequence ID" value="CAJ1961536.1"/>
    <property type="gene ID" value="gene-AYBTSS11_LOCUS18778"/>
</dbReference>
<feature type="transmembrane region" description="Helical" evidence="1">
    <location>
        <begin position="143"/>
        <end position="164"/>
    </location>
</feature>
<reference evidence="2" key="1">
    <citation type="submission" date="2023-10" db="EMBL/GenBank/DDBJ databases">
        <authorList>
            <person name="Domelevo Entfellner J.-B."/>
        </authorList>
    </citation>
    <scope>NUCLEOTIDE SEQUENCE</scope>
</reference>
<feature type="transmembrane region" description="Helical" evidence="1">
    <location>
        <begin position="120"/>
        <end position="137"/>
    </location>
</feature>
<keyword evidence="1" id="KW-1133">Transmembrane helix</keyword>
<dbReference type="AlphaFoldDB" id="A0AA86SIX9"/>
<dbReference type="EMBL" id="OY731403">
    <property type="protein sequence ID" value="CAJ1961536.1"/>
    <property type="molecule type" value="Genomic_DNA"/>
</dbReference>
<gene>
    <name evidence="2" type="ORF">AYBTSS11_LOCUS18778</name>
</gene>
<proteinExistence type="predicted"/>
<keyword evidence="1" id="KW-0472">Membrane</keyword>
<dbReference type="PANTHER" id="PTHR37746:SF2">
    <property type="entry name" value="PROTEIN, PUTATIVE-RELATED"/>
    <property type="match status" value="1"/>
</dbReference>
<dbReference type="Proteomes" id="UP001189624">
    <property type="component" value="Chromosome 6"/>
</dbReference>
<sequence length="355" mass="40351">MNLSQEEGILERVVTDLDAGYNSGAFNAGNVGEQVAIEETQMLCVWGIMELLTCSNAATNFGCSVYVKKVSKQILSCAKEIAIIIVAMEDESKFLLEIKIIVNLLCTQTLSFLSVHSAQPLFSCILTFCFLILLYLPHLFWKIVFSPVLILSGILLLLLLRLGAIQRSQNEEKKIWVEREPIANEENREEKQGSPIEPVEADSLDHVYKWVTSQSQIEFKSETGFRSSSRFDESFVEWNVKAPLEVIYEGEETEQDQNENRNKGILRYPSLSRYYPETDSDSSSESGFPATENTCFRWDEEDREGLIEIALDGCKKREVGFQFEEENLIEIDISPTRHREFSGEDDPFSGEICCN</sequence>
<organism evidence="2 3">
    <name type="scientific">Sphenostylis stenocarpa</name>
    <dbReference type="NCBI Taxonomy" id="92480"/>
    <lineage>
        <taxon>Eukaryota</taxon>
        <taxon>Viridiplantae</taxon>
        <taxon>Streptophyta</taxon>
        <taxon>Embryophyta</taxon>
        <taxon>Tracheophyta</taxon>
        <taxon>Spermatophyta</taxon>
        <taxon>Magnoliopsida</taxon>
        <taxon>eudicotyledons</taxon>
        <taxon>Gunneridae</taxon>
        <taxon>Pentapetalae</taxon>
        <taxon>rosids</taxon>
        <taxon>fabids</taxon>
        <taxon>Fabales</taxon>
        <taxon>Fabaceae</taxon>
        <taxon>Papilionoideae</taxon>
        <taxon>50 kb inversion clade</taxon>
        <taxon>NPAAA clade</taxon>
        <taxon>indigoferoid/millettioid clade</taxon>
        <taxon>Phaseoleae</taxon>
        <taxon>Sphenostylis</taxon>
    </lineage>
</organism>
<evidence type="ECO:0000256" key="1">
    <source>
        <dbReference type="SAM" id="Phobius"/>
    </source>
</evidence>
<evidence type="ECO:0000313" key="3">
    <source>
        <dbReference type="Proteomes" id="UP001189624"/>
    </source>
</evidence>
<keyword evidence="1" id="KW-0812">Transmembrane</keyword>
<accession>A0AA86SIX9</accession>
<protein>
    <submittedName>
        <fullName evidence="2">Uncharacterized protein</fullName>
    </submittedName>
</protein>